<dbReference type="PANTHER" id="PTHR36455:SF1">
    <property type="entry name" value="BLR8292 PROTEIN"/>
    <property type="match status" value="1"/>
</dbReference>
<dbReference type="AlphaFoldDB" id="A0A5Z4EGF8"/>
<proteinExistence type="predicted"/>
<dbReference type="NCBIfam" id="NF033819">
    <property type="entry name" value="IS66_TnpB"/>
    <property type="match status" value="1"/>
</dbReference>
<organism evidence="1">
    <name type="scientific">Salmonella enterica</name>
    <name type="common">Salmonella choleraesuis</name>
    <dbReference type="NCBI Taxonomy" id="28901"/>
    <lineage>
        <taxon>Bacteria</taxon>
        <taxon>Pseudomonadati</taxon>
        <taxon>Pseudomonadota</taxon>
        <taxon>Gammaproteobacteria</taxon>
        <taxon>Enterobacterales</taxon>
        <taxon>Enterobacteriaceae</taxon>
        <taxon>Salmonella</taxon>
    </lineage>
</organism>
<gene>
    <name evidence="1" type="primary">tnpB</name>
    <name evidence="1" type="ORF">F2G11_08845</name>
</gene>
<dbReference type="InterPro" id="IPR008878">
    <property type="entry name" value="Transposase_IS66_Orf2"/>
</dbReference>
<reference evidence="1" key="1">
    <citation type="submission" date="2019-09" db="EMBL/GenBank/DDBJ databases">
        <authorList>
            <consortium name="PulseNet: The National Subtyping Network for Foodborne Disease Surveillance"/>
            <person name="Tarr C.L."/>
            <person name="Trees E."/>
            <person name="Katz L.S."/>
            <person name="Carleton-Romer H.A."/>
            <person name="Stroika S."/>
            <person name="Kucerova Z."/>
            <person name="Roache K.F."/>
            <person name="Sabol A.L."/>
            <person name="Besser J."/>
            <person name="Gerner-Smidt P."/>
        </authorList>
    </citation>
    <scope>NUCLEOTIDE SEQUENCE</scope>
    <source>
        <strain evidence="1">PNUSAS097476</strain>
    </source>
</reference>
<dbReference type="Pfam" id="PF05717">
    <property type="entry name" value="TnpB_IS66"/>
    <property type="match status" value="1"/>
</dbReference>
<comment type="caution">
    <text evidence="1">The sequence shown here is derived from an EMBL/GenBank/DDBJ whole genome shotgun (WGS) entry which is preliminary data.</text>
</comment>
<protein>
    <submittedName>
        <fullName evidence="1">IS66 family insertion sequence element accessory protein TnpB</fullName>
    </submittedName>
</protein>
<evidence type="ECO:0000313" key="1">
    <source>
        <dbReference type="EMBL" id="ECR9156456.1"/>
    </source>
</evidence>
<dbReference type="EMBL" id="AAKHUE010000003">
    <property type="protein sequence ID" value="ECR9156456.1"/>
    <property type="molecule type" value="Genomic_DNA"/>
</dbReference>
<sequence length="103" mass="11889">MLRPDNVFLAVKPVDMRRGIDTLTQYIQDGLKSSWHEDAAFVFTNKARSHIKVLRRDKLGVWLCTPTQDFNTRPGLPLSPERAGCNRRVKMSSPETQYARISW</sequence>
<name>A0A5Z4EGF8_SALER</name>
<accession>A0A5Z4EGF8</accession>
<dbReference type="PANTHER" id="PTHR36455">
    <property type="match status" value="1"/>
</dbReference>